<reference evidence="1" key="1">
    <citation type="submission" date="2021-02" db="EMBL/GenBank/DDBJ databases">
        <authorList>
            <person name="Nowell W R."/>
        </authorList>
    </citation>
    <scope>NUCLEOTIDE SEQUENCE</scope>
</reference>
<evidence type="ECO:0000313" key="1">
    <source>
        <dbReference type="EMBL" id="CAF4237718.1"/>
    </source>
</evidence>
<dbReference type="AlphaFoldDB" id="A0A820DTM4"/>
<evidence type="ECO:0000313" key="2">
    <source>
        <dbReference type="Proteomes" id="UP000663823"/>
    </source>
</evidence>
<organism evidence="1 2">
    <name type="scientific">Rotaria sordida</name>
    <dbReference type="NCBI Taxonomy" id="392033"/>
    <lineage>
        <taxon>Eukaryota</taxon>
        <taxon>Metazoa</taxon>
        <taxon>Spiralia</taxon>
        <taxon>Gnathifera</taxon>
        <taxon>Rotifera</taxon>
        <taxon>Eurotatoria</taxon>
        <taxon>Bdelloidea</taxon>
        <taxon>Philodinida</taxon>
        <taxon>Philodinidae</taxon>
        <taxon>Rotaria</taxon>
    </lineage>
</organism>
<dbReference type="Proteomes" id="UP000663823">
    <property type="component" value="Unassembled WGS sequence"/>
</dbReference>
<name>A0A820DTM4_9BILA</name>
<proteinExistence type="predicted"/>
<feature type="non-terminal residue" evidence="1">
    <location>
        <position position="1"/>
    </location>
</feature>
<protein>
    <submittedName>
        <fullName evidence="1">Uncharacterized protein</fullName>
    </submittedName>
</protein>
<comment type="caution">
    <text evidence="1">The sequence shown here is derived from an EMBL/GenBank/DDBJ whole genome shotgun (WGS) entry which is preliminary data.</text>
</comment>
<sequence>ADYEVIDLEWEVICNDDQQIEVNKLIEINSLEDTDLFGDAISESDEEKTSQKGLS</sequence>
<accession>A0A820DTM4</accession>
<gene>
    <name evidence="1" type="ORF">OTI717_LOCUS39977</name>
</gene>
<dbReference type="EMBL" id="CAJOAX010029087">
    <property type="protein sequence ID" value="CAF4237718.1"/>
    <property type="molecule type" value="Genomic_DNA"/>
</dbReference>